<dbReference type="AlphaFoldDB" id="A0AAD6ZZ86"/>
<comment type="caution">
    <text evidence="1">The sequence shown here is derived from an EMBL/GenBank/DDBJ whole genome shotgun (WGS) entry which is preliminary data.</text>
</comment>
<sequence length="141" mass="16206">KISFAIIHSTTILLPSWRKLCTTHKHKECIIPRDVQTRWNSTYDMLRFAEQYCEVIDTITSNKMYGLRKFELDDDEWKVVGNLVYVFKTATLFFSSDTISTNSNMISTTDTINNILQSRGDCKLQPAVLRAVALGRATLKH</sequence>
<protein>
    <submittedName>
        <fullName evidence="1">Uncharacterized protein</fullName>
    </submittedName>
</protein>
<reference evidence="1" key="1">
    <citation type="submission" date="2023-03" db="EMBL/GenBank/DDBJ databases">
        <title>Massive genome expansion in bonnet fungi (Mycena s.s.) driven by repeated elements and novel gene families across ecological guilds.</title>
        <authorList>
            <consortium name="Lawrence Berkeley National Laboratory"/>
            <person name="Harder C.B."/>
            <person name="Miyauchi S."/>
            <person name="Viragh M."/>
            <person name="Kuo A."/>
            <person name="Thoen E."/>
            <person name="Andreopoulos B."/>
            <person name="Lu D."/>
            <person name="Skrede I."/>
            <person name="Drula E."/>
            <person name="Henrissat B."/>
            <person name="Morin E."/>
            <person name="Kohler A."/>
            <person name="Barry K."/>
            <person name="LaButti K."/>
            <person name="Morin E."/>
            <person name="Salamov A."/>
            <person name="Lipzen A."/>
            <person name="Mereny Z."/>
            <person name="Hegedus B."/>
            <person name="Baldrian P."/>
            <person name="Stursova M."/>
            <person name="Weitz H."/>
            <person name="Taylor A."/>
            <person name="Grigoriev I.V."/>
            <person name="Nagy L.G."/>
            <person name="Martin F."/>
            <person name="Kauserud H."/>
        </authorList>
    </citation>
    <scope>NUCLEOTIDE SEQUENCE</scope>
    <source>
        <strain evidence="1">CBHHK002</strain>
    </source>
</reference>
<keyword evidence="2" id="KW-1185">Reference proteome</keyword>
<dbReference type="InterPro" id="IPR012337">
    <property type="entry name" value="RNaseH-like_sf"/>
</dbReference>
<proteinExistence type="predicted"/>
<feature type="non-terminal residue" evidence="1">
    <location>
        <position position="1"/>
    </location>
</feature>
<gene>
    <name evidence="1" type="ORF">DFH08DRAFT_701527</name>
</gene>
<organism evidence="1 2">
    <name type="scientific">Mycena albidolilacea</name>
    <dbReference type="NCBI Taxonomy" id="1033008"/>
    <lineage>
        <taxon>Eukaryota</taxon>
        <taxon>Fungi</taxon>
        <taxon>Dikarya</taxon>
        <taxon>Basidiomycota</taxon>
        <taxon>Agaricomycotina</taxon>
        <taxon>Agaricomycetes</taxon>
        <taxon>Agaricomycetidae</taxon>
        <taxon>Agaricales</taxon>
        <taxon>Marasmiineae</taxon>
        <taxon>Mycenaceae</taxon>
        <taxon>Mycena</taxon>
    </lineage>
</organism>
<accession>A0AAD6ZZ86</accession>
<evidence type="ECO:0000313" key="1">
    <source>
        <dbReference type="EMBL" id="KAJ7346427.1"/>
    </source>
</evidence>
<dbReference type="EMBL" id="JARIHO010000021">
    <property type="protein sequence ID" value="KAJ7346427.1"/>
    <property type="molecule type" value="Genomic_DNA"/>
</dbReference>
<dbReference type="SUPFAM" id="SSF53098">
    <property type="entry name" value="Ribonuclease H-like"/>
    <property type="match status" value="1"/>
</dbReference>
<name>A0AAD6ZZ86_9AGAR</name>
<evidence type="ECO:0000313" key="2">
    <source>
        <dbReference type="Proteomes" id="UP001218218"/>
    </source>
</evidence>
<dbReference type="Proteomes" id="UP001218218">
    <property type="component" value="Unassembled WGS sequence"/>
</dbReference>